<comment type="similarity">
    <text evidence="2">Belongs to the mitochondrion-specific ribosomal protein mS29 family.</text>
</comment>
<dbReference type="InterPro" id="IPR027417">
    <property type="entry name" value="P-loop_NTPase"/>
</dbReference>
<name>A0AAV9XE15_9PEZI</name>
<dbReference type="InterPro" id="IPR019368">
    <property type="entry name" value="Ribosomal_mS29"/>
</dbReference>
<feature type="region of interest" description="Disordered" evidence="9">
    <location>
        <begin position="18"/>
        <end position="85"/>
    </location>
</feature>
<dbReference type="EMBL" id="JAVHJO010000008">
    <property type="protein sequence ID" value="KAK6538143.1"/>
    <property type="molecule type" value="Genomic_DNA"/>
</dbReference>
<evidence type="ECO:0000256" key="5">
    <source>
        <dbReference type="ARBA" id="ARBA00023128"/>
    </source>
</evidence>
<proteinExistence type="inferred from homology"/>
<gene>
    <name evidence="10" type="primary">RSM23</name>
    <name evidence="10" type="ORF">TWF694_011025</name>
</gene>
<feature type="compositionally biased region" description="Basic residues" evidence="9">
    <location>
        <begin position="72"/>
        <end position="81"/>
    </location>
</feature>
<keyword evidence="3" id="KW-0809">Transit peptide</keyword>
<dbReference type="Pfam" id="PF10236">
    <property type="entry name" value="DAP3"/>
    <property type="match status" value="1"/>
</dbReference>
<evidence type="ECO:0000256" key="4">
    <source>
        <dbReference type="ARBA" id="ARBA00022980"/>
    </source>
</evidence>
<evidence type="ECO:0000256" key="2">
    <source>
        <dbReference type="ARBA" id="ARBA00009863"/>
    </source>
</evidence>
<dbReference type="Proteomes" id="UP001365542">
    <property type="component" value="Unassembled WGS sequence"/>
</dbReference>
<keyword evidence="4 10" id="KW-0689">Ribosomal protein</keyword>
<reference evidence="10 11" key="1">
    <citation type="submission" date="2019-10" db="EMBL/GenBank/DDBJ databases">
        <authorList>
            <person name="Palmer J.M."/>
        </authorList>
    </citation>
    <scope>NUCLEOTIDE SEQUENCE [LARGE SCALE GENOMIC DNA]</scope>
    <source>
        <strain evidence="10 11">TWF694</strain>
    </source>
</reference>
<keyword evidence="8" id="KW-0175">Coiled coil</keyword>
<dbReference type="SUPFAM" id="SSF52540">
    <property type="entry name" value="P-loop containing nucleoside triphosphate hydrolases"/>
    <property type="match status" value="2"/>
</dbReference>
<evidence type="ECO:0000256" key="8">
    <source>
        <dbReference type="SAM" id="Coils"/>
    </source>
</evidence>
<keyword evidence="11" id="KW-1185">Reference proteome</keyword>
<dbReference type="PANTHER" id="PTHR12810:SF0">
    <property type="entry name" value="SMALL RIBOSOMAL SUBUNIT PROTEIN MS29"/>
    <property type="match status" value="1"/>
</dbReference>
<keyword evidence="6" id="KW-0687">Ribonucleoprotein</keyword>
<organism evidence="10 11">
    <name type="scientific">Orbilia ellipsospora</name>
    <dbReference type="NCBI Taxonomy" id="2528407"/>
    <lineage>
        <taxon>Eukaryota</taxon>
        <taxon>Fungi</taxon>
        <taxon>Dikarya</taxon>
        <taxon>Ascomycota</taxon>
        <taxon>Pezizomycotina</taxon>
        <taxon>Orbiliomycetes</taxon>
        <taxon>Orbiliales</taxon>
        <taxon>Orbiliaceae</taxon>
        <taxon>Orbilia</taxon>
    </lineage>
</organism>
<evidence type="ECO:0000256" key="3">
    <source>
        <dbReference type="ARBA" id="ARBA00022946"/>
    </source>
</evidence>
<dbReference type="GO" id="GO:0003735">
    <property type="term" value="F:structural constituent of ribosome"/>
    <property type="evidence" value="ECO:0007669"/>
    <property type="project" value="TreeGrafter"/>
</dbReference>
<dbReference type="GO" id="GO:0005763">
    <property type="term" value="C:mitochondrial small ribosomal subunit"/>
    <property type="evidence" value="ECO:0007669"/>
    <property type="project" value="TreeGrafter"/>
</dbReference>
<dbReference type="AlphaFoldDB" id="A0AAV9XE15"/>
<evidence type="ECO:0000313" key="11">
    <source>
        <dbReference type="Proteomes" id="UP001365542"/>
    </source>
</evidence>
<evidence type="ECO:0000313" key="10">
    <source>
        <dbReference type="EMBL" id="KAK6538143.1"/>
    </source>
</evidence>
<comment type="subcellular location">
    <subcellularLocation>
        <location evidence="1">Mitochondrion</location>
    </subcellularLocation>
</comment>
<keyword evidence="5" id="KW-0496">Mitochondrion</keyword>
<evidence type="ECO:0000256" key="1">
    <source>
        <dbReference type="ARBA" id="ARBA00004173"/>
    </source>
</evidence>
<evidence type="ECO:0000256" key="7">
    <source>
        <dbReference type="ARBA" id="ARBA00035140"/>
    </source>
</evidence>
<feature type="compositionally biased region" description="Low complexity" evidence="9">
    <location>
        <begin position="18"/>
        <end position="34"/>
    </location>
</feature>
<comment type="caution">
    <text evidence="10">The sequence shown here is derived from an EMBL/GenBank/DDBJ whole genome shotgun (WGS) entry which is preliminary data.</text>
</comment>
<evidence type="ECO:0000256" key="9">
    <source>
        <dbReference type="SAM" id="MobiDB-lite"/>
    </source>
</evidence>
<feature type="coiled-coil region" evidence="8">
    <location>
        <begin position="195"/>
        <end position="268"/>
    </location>
</feature>
<feature type="compositionally biased region" description="Polar residues" evidence="9">
    <location>
        <begin position="35"/>
        <end position="47"/>
    </location>
</feature>
<dbReference type="PANTHER" id="PTHR12810">
    <property type="entry name" value="MITOCHONDRIAL 28S RIBOSOMAL PROTEIN S29"/>
    <property type="match status" value="1"/>
</dbReference>
<sequence length="720" mass="80863">MASPSACWRCTGRALLQSSTRSRSASTSRLPRTSIVTTTRSLHTTPPFSAGAQGKGQNQRKPVVPRPLNLSSKKKNVRAPPKKPEVGYRRALRKAIILSNSNAPNLDLPELTAELLSDTESIGKVFSINVEDLEKLRSLEAFQKRQMWQFFYRPTTFIRNESVGLARAMESVERFAGEEVEGTNEGSEVIGEANLAGTEEGIAEAELAAMEAREDGIIAKLSVQLEKLKDEIVAVDLQMENMIAGHETEEEMEELKRLDQHKERLEREARGIIPLLKYHENLEKRKIERSQKPARPETFEEYEALLSKQSKQLEEFRLQKEESVAAKKEVQDTTSRQAANYIITGKAGTGKSILLLQAIVTAIRRKWLVMTIPNAHDVVIGTTSYEINPETGRYVQRDYISKMLGKIGKANSEILLEAKVKDAVQIGNTDIAAGESLMMIVDAGSSSSEHSYEAFVALLAELEKPGAPPVLFTLDNLDYALRQESGYKTPEFEELYPPRLEVLHTFFEYLSGRRKFARQMVIGVTTTELHSNPSLDLTLQGKPLPGIGKYDHNLPLTLGTLARTINLKGLNREHTKRLLEFYKLAGLWDYSWDRSVPILPALEKAGVTEEDYRDFVKKLYRPGEERTIAEQIEEGIAESEEGGETADPKITMSELQETLAMGQAEKEKEQSRGFELRRLLQALKEKPLTEHEVTERYVLTGGVPRQLMKLCLRLQGGLLM</sequence>
<protein>
    <recommendedName>
        <fullName evidence="7">Small ribosomal subunit protein mS29</fullName>
    </recommendedName>
</protein>
<evidence type="ECO:0000256" key="6">
    <source>
        <dbReference type="ARBA" id="ARBA00023274"/>
    </source>
</evidence>
<accession>A0AAV9XE15</accession>